<dbReference type="InterPro" id="IPR008775">
    <property type="entry name" value="Phytyl_CoA_dOase-like"/>
</dbReference>
<organism evidence="1 2">
    <name type="scientific">Cohnella silvisoli</name>
    <dbReference type="NCBI Taxonomy" id="2873699"/>
    <lineage>
        <taxon>Bacteria</taxon>
        <taxon>Bacillati</taxon>
        <taxon>Bacillota</taxon>
        <taxon>Bacilli</taxon>
        <taxon>Bacillales</taxon>
        <taxon>Paenibacillaceae</taxon>
        <taxon>Cohnella</taxon>
    </lineage>
</organism>
<dbReference type="PANTHER" id="PTHR20883">
    <property type="entry name" value="PHYTANOYL-COA DIOXYGENASE DOMAIN CONTAINING 1"/>
    <property type="match status" value="1"/>
</dbReference>
<dbReference type="Gene3D" id="2.60.120.620">
    <property type="entry name" value="q2cbj1_9rhob like domain"/>
    <property type="match status" value="1"/>
</dbReference>
<evidence type="ECO:0000313" key="2">
    <source>
        <dbReference type="Proteomes" id="UP001493487"/>
    </source>
</evidence>
<reference evidence="1 2" key="1">
    <citation type="journal article" date="2023" name="Genome Announc.">
        <title>Pan-Genome Analyses of the Genus Cohnella and Proposal of the Novel Species Cohnella silvisoli sp. nov., Isolated from Forest Soil.</title>
        <authorList>
            <person name="Wang C."/>
            <person name="Mao L."/>
            <person name="Bao G."/>
            <person name="Zhu H."/>
        </authorList>
    </citation>
    <scope>NUCLEOTIDE SEQUENCE [LARGE SCALE GENOMIC DNA]</scope>
    <source>
        <strain evidence="1 2">NL03-T5-1</strain>
    </source>
</reference>
<name>A0ABV1KL27_9BACL</name>
<dbReference type="Pfam" id="PF05721">
    <property type="entry name" value="PhyH"/>
    <property type="match status" value="1"/>
</dbReference>
<proteinExistence type="predicted"/>
<keyword evidence="1" id="KW-0560">Oxidoreductase</keyword>
<dbReference type="PANTHER" id="PTHR20883:SF46">
    <property type="entry name" value="PHYTANOYL-COA HYDROXYLASE"/>
    <property type="match status" value="1"/>
</dbReference>
<dbReference type="SUPFAM" id="SSF51197">
    <property type="entry name" value="Clavaminate synthase-like"/>
    <property type="match status" value="1"/>
</dbReference>
<dbReference type="EMBL" id="JASKHM010000001">
    <property type="protein sequence ID" value="MEQ4480849.1"/>
    <property type="molecule type" value="Genomic_DNA"/>
</dbReference>
<dbReference type="Proteomes" id="UP001493487">
    <property type="component" value="Unassembled WGS sequence"/>
</dbReference>
<accession>A0ABV1KL27</accession>
<protein>
    <submittedName>
        <fullName evidence="1">Phytanoyl-CoA dioxygenase family protein</fullName>
    </submittedName>
</protein>
<dbReference type="GO" id="GO:0051213">
    <property type="term" value="F:dioxygenase activity"/>
    <property type="evidence" value="ECO:0007669"/>
    <property type="project" value="UniProtKB-KW"/>
</dbReference>
<evidence type="ECO:0000313" key="1">
    <source>
        <dbReference type="EMBL" id="MEQ4480849.1"/>
    </source>
</evidence>
<gene>
    <name evidence="1" type="ORF">QJS35_00430</name>
</gene>
<sequence>MNAEQLRKFEEDGYFILENLFTEKEMNELTRAIDNIVKEDEEALLAKEVTEGMSRAKEITFTTNLVKKGEVFQRFCGDERFVDISTAILGPDIALYWDQAVYKRPETLKDFPWHQDNGYGNVLSDEYVTCWLALEDATVENGCIWIKEKTHKQGIVEHKNTPIGWQCYFGDDPGTPVELKKGSMVVFSSLLFHRSGPNVSDNVRKGYILQYFPTHTTNLKNGKSFKKMVIAKDGKAFLDISNIKAQDHFDEADAV</sequence>
<keyword evidence="2" id="KW-1185">Reference proteome</keyword>
<comment type="caution">
    <text evidence="1">The sequence shown here is derived from an EMBL/GenBank/DDBJ whole genome shotgun (WGS) entry which is preliminary data.</text>
</comment>
<keyword evidence="1" id="KW-0223">Dioxygenase</keyword>
<dbReference type="RefSeq" id="WP_232183283.1">
    <property type="nucleotide sequence ID" value="NZ_JAIOAP010000001.1"/>
</dbReference>